<accession>A0A6J5TKF8</accession>
<reference evidence="1 2" key="1">
    <citation type="submission" date="2020-05" db="EMBL/GenBank/DDBJ databases">
        <authorList>
            <person name="Campoy J."/>
            <person name="Schneeberger K."/>
            <person name="Spophaly S."/>
        </authorList>
    </citation>
    <scope>NUCLEOTIDE SEQUENCE [LARGE SCALE GENOMIC DNA]</scope>
    <source>
        <strain evidence="1">PruArmRojPasFocal</strain>
    </source>
</reference>
<protein>
    <submittedName>
        <fullName evidence="1">Uncharacterized protein</fullName>
    </submittedName>
</protein>
<gene>
    <name evidence="1" type="ORF">CURHAP_LOCUS4574</name>
</gene>
<evidence type="ECO:0000313" key="1">
    <source>
        <dbReference type="EMBL" id="CAB4263727.1"/>
    </source>
</evidence>
<dbReference type="EMBL" id="CAEKDK010000001">
    <property type="protein sequence ID" value="CAB4263727.1"/>
    <property type="molecule type" value="Genomic_DNA"/>
</dbReference>
<proteinExistence type="predicted"/>
<dbReference type="AlphaFoldDB" id="A0A6J5TKF8"/>
<name>A0A6J5TKF8_PRUAR</name>
<dbReference type="Proteomes" id="UP000507222">
    <property type="component" value="Unassembled WGS sequence"/>
</dbReference>
<organism evidence="1 2">
    <name type="scientific">Prunus armeniaca</name>
    <name type="common">Apricot</name>
    <name type="synonym">Armeniaca vulgaris</name>
    <dbReference type="NCBI Taxonomy" id="36596"/>
    <lineage>
        <taxon>Eukaryota</taxon>
        <taxon>Viridiplantae</taxon>
        <taxon>Streptophyta</taxon>
        <taxon>Embryophyta</taxon>
        <taxon>Tracheophyta</taxon>
        <taxon>Spermatophyta</taxon>
        <taxon>Magnoliopsida</taxon>
        <taxon>eudicotyledons</taxon>
        <taxon>Gunneridae</taxon>
        <taxon>Pentapetalae</taxon>
        <taxon>rosids</taxon>
        <taxon>fabids</taxon>
        <taxon>Rosales</taxon>
        <taxon>Rosaceae</taxon>
        <taxon>Amygdaloideae</taxon>
        <taxon>Amygdaleae</taxon>
        <taxon>Prunus</taxon>
    </lineage>
</organism>
<evidence type="ECO:0000313" key="2">
    <source>
        <dbReference type="Proteomes" id="UP000507222"/>
    </source>
</evidence>
<sequence length="77" mass="9187">MFNLRTSSSRKNAYEYLAWEFVAGKLEDYYDDDDDDVSYDGMWDDEVWLEELELRFYEGIYQNGDAVYGGYNWPPSP</sequence>